<dbReference type="PROSITE" id="PS51186">
    <property type="entry name" value="GNAT"/>
    <property type="match status" value="1"/>
</dbReference>
<dbReference type="OrthoDB" id="6418983at2759"/>
<dbReference type="GO" id="GO:0016747">
    <property type="term" value="F:acyltransferase activity, transferring groups other than amino-acyl groups"/>
    <property type="evidence" value="ECO:0007669"/>
    <property type="project" value="InterPro"/>
</dbReference>
<dbReference type="InterPro" id="IPR016181">
    <property type="entry name" value="Acyl_CoA_acyltransferase"/>
</dbReference>
<proteinExistence type="predicted"/>
<sequence>MTDSVELLVNPPNEYWIQICKLIVEAESWLNSLHDYKTWKEAFGDDFELLVAVDKESKAILGCITVVHYYGPNSTISMIGCYFVTKENRGRGLGVYLFDQAKARCKGNTFLFGAASMTKKYADVHHFNKITDYAVVRRTVVTTKLRPLLLNNDPTLILKHPSAVGWDEIEKYLKKYVGKLNIIHVVKALLIQPGSYPLVALTTENRIVALGTVREQHGETLSVGPLIGNDPIAACSVLRGILLNIDNLMDFKAFAMESPTTNEESDKIIKQLSEGDYKIHFGHELQPQFTEEIVPLPVAHVYAIGQSDVSLL</sequence>
<dbReference type="Proteomes" id="UP000659654">
    <property type="component" value="Unassembled WGS sequence"/>
</dbReference>
<dbReference type="CDD" id="cd04301">
    <property type="entry name" value="NAT_SF"/>
    <property type="match status" value="1"/>
</dbReference>
<protein>
    <submittedName>
        <fullName evidence="2">(pine wood nematode) hypothetical protein</fullName>
    </submittedName>
</protein>
<dbReference type="SMR" id="A0A7I8X094"/>
<dbReference type="AlphaFoldDB" id="A0A7I8X094"/>
<keyword evidence="3" id="KW-1185">Reference proteome</keyword>
<dbReference type="InterPro" id="IPR000182">
    <property type="entry name" value="GNAT_dom"/>
</dbReference>
<dbReference type="EMBL" id="CAJFCV020000006">
    <property type="protein sequence ID" value="CAG9129749.1"/>
    <property type="molecule type" value="Genomic_DNA"/>
</dbReference>
<dbReference type="SUPFAM" id="SSF55729">
    <property type="entry name" value="Acyl-CoA N-acyltransferases (Nat)"/>
    <property type="match status" value="1"/>
</dbReference>
<dbReference type="EMBL" id="CAJFDI010000006">
    <property type="protein sequence ID" value="CAD5234159.1"/>
    <property type="molecule type" value="Genomic_DNA"/>
</dbReference>
<comment type="caution">
    <text evidence="2">The sequence shown here is derived from an EMBL/GenBank/DDBJ whole genome shotgun (WGS) entry which is preliminary data.</text>
</comment>
<name>A0A7I8X094_BURXY</name>
<organism evidence="2 3">
    <name type="scientific">Bursaphelenchus xylophilus</name>
    <name type="common">Pinewood nematode worm</name>
    <name type="synonym">Aphelenchoides xylophilus</name>
    <dbReference type="NCBI Taxonomy" id="6326"/>
    <lineage>
        <taxon>Eukaryota</taxon>
        <taxon>Metazoa</taxon>
        <taxon>Ecdysozoa</taxon>
        <taxon>Nematoda</taxon>
        <taxon>Chromadorea</taxon>
        <taxon>Rhabditida</taxon>
        <taxon>Tylenchina</taxon>
        <taxon>Tylenchomorpha</taxon>
        <taxon>Aphelenchoidea</taxon>
        <taxon>Aphelenchoididae</taxon>
        <taxon>Bursaphelenchus</taxon>
    </lineage>
</organism>
<dbReference type="Proteomes" id="UP000582659">
    <property type="component" value="Unassembled WGS sequence"/>
</dbReference>
<gene>
    <name evidence="2" type="ORF">BXYJ_LOCUS14250</name>
</gene>
<evidence type="ECO:0000259" key="1">
    <source>
        <dbReference type="PROSITE" id="PS51186"/>
    </source>
</evidence>
<accession>A0A7I8X094</accession>
<evidence type="ECO:0000313" key="2">
    <source>
        <dbReference type="EMBL" id="CAD5234159.1"/>
    </source>
</evidence>
<dbReference type="Gene3D" id="3.40.630.30">
    <property type="match status" value="1"/>
</dbReference>
<feature type="domain" description="N-acetyltransferase" evidence="1">
    <location>
        <begin position="5"/>
        <end position="192"/>
    </location>
</feature>
<dbReference type="Pfam" id="PF00583">
    <property type="entry name" value="Acetyltransf_1"/>
    <property type="match status" value="1"/>
</dbReference>
<dbReference type="PANTHER" id="PTHR47408">
    <property type="entry name" value="PROTEIN CBG01304-RELATED"/>
    <property type="match status" value="1"/>
</dbReference>
<evidence type="ECO:0000313" key="3">
    <source>
        <dbReference type="Proteomes" id="UP000659654"/>
    </source>
</evidence>
<reference evidence="2" key="1">
    <citation type="submission" date="2020-09" db="EMBL/GenBank/DDBJ databases">
        <authorList>
            <person name="Kikuchi T."/>
        </authorList>
    </citation>
    <scope>NUCLEOTIDE SEQUENCE</scope>
    <source>
        <strain evidence="2">Ka4C1</strain>
    </source>
</reference>